<evidence type="ECO:0000313" key="4">
    <source>
        <dbReference type="Proteomes" id="UP001589844"/>
    </source>
</evidence>
<feature type="transmembrane region" description="Helical" evidence="2">
    <location>
        <begin position="309"/>
        <end position="326"/>
    </location>
</feature>
<evidence type="ECO:0000313" key="3">
    <source>
        <dbReference type="EMBL" id="MFC0349626.1"/>
    </source>
</evidence>
<keyword evidence="2" id="KW-0812">Transmembrane</keyword>
<accession>A0ABV6ICS7</accession>
<feature type="compositionally biased region" description="Low complexity" evidence="1">
    <location>
        <begin position="1"/>
        <end position="14"/>
    </location>
</feature>
<organism evidence="3 4">
    <name type="scientific">Undibacterium danionis</name>
    <dbReference type="NCBI Taxonomy" id="1812100"/>
    <lineage>
        <taxon>Bacteria</taxon>
        <taxon>Pseudomonadati</taxon>
        <taxon>Pseudomonadota</taxon>
        <taxon>Betaproteobacteria</taxon>
        <taxon>Burkholderiales</taxon>
        <taxon>Oxalobacteraceae</taxon>
        <taxon>Undibacterium</taxon>
    </lineage>
</organism>
<dbReference type="RefSeq" id="WP_390211359.1">
    <property type="nucleotide sequence ID" value="NZ_JBHLXJ010000008.1"/>
</dbReference>
<evidence type="ECO:0000256" key="2">
    <source>
        <dbReference type="SAM" id="Phobius"/>
    </source>
</evidence>
<sequence length="408" mass="44243">MNDDAPNPASADANRLSAPSHDVENNDLKNNIGVEDAKSLVNDPQQKMSVDRKNNMSLRTAIRESQILLAYAAQNGTPLSESVIKVIVTSGSTYAQGVMTDDAETAFWLAFNTVAKAVAPVSVNSLESILDPDEMETRVVFGMRFKKISLARSAVQWYTMLAIGTLCALLTIQIYWLFGSKITADIQKISEKYTDASAKWEAAKLQTLNATAGTGAAAAASAPSATGDAVLSSGNVVQDASNLSLKAQVESLGFQKSSSYESLYVWSRIWAMFLPSPQTEIDNPPERKIYLNSILLQSSNLLLDALQRYLLPLLYGLLGTCVYVLRTLAAQITARTYSEAANVGFRIRLYLGTLGGMVFAWFVIPENSDGGIFKSLSPFALAFLAGYSVEILFAAMDRFLVAFTNKSS</sequence>
<keyword evidence="4" id="KW-1185">Reference proteome</keyword>
<feature type="transmembrane region" description="Helical" evidence="2">
    <location>
        <begin position="347"/>
        <end position="364"/>
    </location>
</feature>
<protein>
    <submittedName>
        <fullName evidence="3">Uncharacterized protein</fullName>
    </submittedName>
</protein>
<dbReference type="Proteomes" id="UP001589844">
    <property type="component" value="Unassembled WGS sequence"/>
</dbReference>
<keyword evidence="2" id="KW-0472">Membrane</keyword>
<name>A0ABV6ICS7_9BURK</name>
<feature type="transmembrane region" description="Helical" evidence="2">
    <location>
        <begin position="155"/>
        <end position="178"/>
    </location>
</feature>
<comment type="caution">
    <text evidence="3">The sequence shown here is derived from an EMBL/GenBank/DDBJ whole genome shotgun (WGS) entry which is preliminary data.</text>
</comment>
<feature type="transmembrane region" description="Helical" evidence="2">
    <location>
        <begin position="376"/>
        <end position="396"/>
    </location>
</feature>
<keyword evidence="2" id="KW-1133">Transmembrane helix</keyword>
<proteinExistence type="predicted"/>
<reference evidence="3 4" key="1">
    <citation type="submission" date="2024-09" db="EMBL/GenBank/DDBJ databases">
        <authorList>
            <person name="Sun Q."/>
            <person name="Mori K."/>
        </authorList>
    </citation>
    <scope>NUCLEOTIDE SEQUENCE [LARGE SCALE GENOMIC DNA]</scope>
    <source>
        <strain evidence="3 4">CCM 8677</strain>
    </source>
</reference>
<evidence type="ECO:0000256" key="1">
    <source>
        <dbReference type="SAM" id="MobiDB-lite"/>
    </source>
</evidence>
<dbReference type="EMBL" id="JBHLXJ010000008">
    <property type="protein sequence ID" value="MFC0349626.1"/>
    <property type="molecule type" value="Genomic_DNA"/>
</dbReference>
<gene>
    <name evidence="3" type="ORF">ACFFJH_07390</name>
</gene>
<feature type="region of interest" description="Disordered" evidence="1">
    <location>
        <begin position="1"/>
        <end position="28"/>
    </location>
</feature>